<organism evidence="1 2">
    <name type="scientific">Splendidivirga corallicola</name>
    <dbReference type="NCBI Taxonomy" id="3051826"/>
    <lineage>
        <taxon>Bacteria</taxon>
        <taxon>Pseudomonadati</taxon>
        <taxon>Bacteroidota</taxon>
        <taxon>Cytophagia</taxon>
        <taxon>Cytophagales</taxon>
        <taxon>Splendidivirgaceae</taxon>
        <taxon>Splendidivirga</taxon>
    </lineage>
</organism>
<name>A0ABT8KJZ1_9BACT</name>
<protein>
    <submittedName>
        <fullName evidence="1">Uncharacterized protein</fullName>
    </submittedName>
</protein>
<keyword evidence="2" id="KW-1185">Reference proteome</keyword>
<dbReference type="EMBL" id="JAUJEA010000002">
    <property type="protein sequence ID" value="MDN5201027.1"/>
    <property type="molecule type" value="Genomic_DNA"/>
</dbReference>
<accession>A0ABT8KJZ1</accession>
<evidence type="ECO:0000313" key="1">
    <source>
        <dbReference type="EMBL" id="MDN5201027.1"/>
    </source>
</evidence>
<proteinExistence type="predicted"/>
<dbReference type="RefSeq" id="WP_346751056.1">
    <property type="nucleotide sequence ID" value="NZ_JAUJEA010000002.1"/>
</dbReference>
<gene>
    <name evidence="1" type="ORF">QQ008_06635</name>
</gene>
<evidence type="ECO:0000313" key="2">
    <source>
        <dbReference type="Proteomes" id="UP001172082"/>
    </source>
</evidence>
<dbReference type="Proteomes" id="UP001172082">
    <property type="component" value="Unassembled WGS sequence"/>
</dbReference>
<sequence length="193" mass="22186">MKTLFIVIFSLLTVAGLAQNDEGKINENFSKYDLPKITYLKSKVTFGNFIYEFRQNDILVDSSSLITVFDENGSLFVGQQKEVTDFRIKSANGDDFEMRGFQFSSNHSFSNPDEQVTIRGWRDGKVVTPPVEVQIGEFHPPGSYYDFTVYQGFEKIDEIKITGKRLEFTLEDFNYGLPMERKPVATEKDKKKN</sequence>
<comment type="caution">
    <text evidence="1">The sequence shown here is derived from an EMBL/GenBank/DDBJ whole genome shotgun (WGS) entry which is preliminary data.</text>
</comment>
<reference evidence="1" key="1">
    <citation type="submission" date="2023-06" db="EMBL/GenBank/DDBJ databases">
        <title>Genomic of Parafulvivirga corallium.</title>
        <authorList>
            <person name="Wang G."/>
        </authorList>
    </citation>
    <scope>NUCLEOTIDE SEQUENCE</scope>
    <source>
        <strain evidence="1">BMA10</strain>
    </source>
</reference>